<dbReference type="PANTHER" id="PTHR15653:SF0">
    <property type="entry name" value="CONNECTOR OF KINASE TO AP-1, ISOFORM E"/>
    <property type="match status" value="1"/>
</dbReference>
<proteinExistence type="inferred from homology"/>
<dbReference type="SMART" id="SM00320">
    <property type="entry name" value="WD40"/>
    <property type="match status" value="7"/>
</dbReference>
<feature type="compositionally biased region" description="Polar residues" evidence="7">
    <location>
        <begin position="215"/>
        <end position="226"/>
    </location>
</feature>
<dbReference type="EMBL" id="ML976000">
    <property type="protein sequence ID" value="KAF1947092.1"/>
    <property type="molecule type" value="Genomic_DNA"/>
</dbReference>
<feature type="compositionally biased region" description="Basic and acidic residues" evidence="7">
    <location>
        <begin position="323"/>
        <end position="337"/>
    </location>
</feature>
<organism evidence="9 10">
    <name type="scientific">Clathrospora elynae</name>
    <dbReference type="NCBI Taxonomy" id="706981"/>
    <lineage>
        <taxon>Eukaryota</taxon>
        <taxon>Fungi</taxon>
        <taxon>Dikarya</taxon>
        <taxon>Ascomycota</taxon>
        <taxon>Pezizomycotina</taxon>
        <taxon>Dothideomycetes</taxon>
        <taxon>Pleosporomycetidae</taxon>
        <taxon>Pleosporales</taxon>
        <taxon>Diademaceae</taxon>
        <taxon>Clathrospora</taxon>
    </lineage>
</organism>
<name>A0A6A5T5D3_9PLEO</name>
<reference evidence="9" key="1">
    <citation type="journal article" date="2020" name="Stud. Mycol.">
        <title>101 Dothideomycetes genomes: a test case for predicting lifestyles and emergence of pathogens.</title>
        <authorList>
            <person name="Haridas S."/>
            <person name="Albert R."/>
            <person name="Binder M."/>
            <person name="Bloem J."/>
            <person name="Labutti K."/>
            <person name="Salamov A."/>
            <person name="Andreopoulos B."/>
            <person name="Baker S."/>
            <person name="Barry K."/>
            <person name="Bills G."/>
            <person name="Bluhm B."/>
            <person name="Cannon C."/>
            <person name="Castanera R."/>
            <person name="Culley D."/>
            <person name="Daum C."/>
            <person name="Ezra D."/>
            <person name="Gonzalez J."/>
            <person name="Henrissat B."/>
            <person name="Kuo A."/>
            <person name="Liang C."/>
            <person name="Lipzen A."/>
            <person name="Lutzoni F."/>
            <person name="Magnuson J."/>
            <person name="Mondo S."/>
            <person name="Nolan M."/>
            <person name="Ohm R."/>
            <person name="Pangilinan J."/>
            <person name="Park H.-J."/>
            <person name="Ramirez L."/>
            <person name="Alfaro M."/>
            <person name="Sun H."/>
            <person name="Tritt A."/>
            <person name="Yoshinaga Y."/>
            <person name="Zwiers L.-H."/>
            <person name="Turgeon B."/>
            <person name="Goodwin S."/>
            <person name="Spatafora J."/>
            <person name="Crous P."/>
            <person name="Grigoriev I."/>
        </authorList>
    </citation>
    <scope>NUCLEOTIDE SEQUENCE</scope>
    <source>
        <strain evidence="9">CBS 161.51</strain>
    </source>
</reference>
<dbReference type="PRINTS" id="PR00320">
    <property type="entry name" value="GPROTEINBRPT"/>
</dbReference>
<feature type="region of interest" description="Disordered" evidence="7">
    <location>
        <begin position="302"/>
        <end position="400"/>
    </location>
</feature>
<feature type="region of interest" description="Disordered" evidence="7">
    <location>
        <begin position="694"/>
        <end position="724"/>
    </location>
</feature>
<dbReference type="PANTHER" id="PTHR15653">
    <property type="entry name" value="STRIATIN"/>
    <property type="match status" value="1"/>
</dbReference>
<evidence type="ECO:0000256" key="3">
    <source>
        <dbReference type="ARBA" id="ARBA00022737"/>
    </source>
</evidence>
<keyword evidence="10" id="KW-1185">Reference proteome</keyword>
<dbReference type="InterPro" id="IPR036322">
    <property type="entry name" value="WD40_repeat_dom_sf"/>
</dbReference>
<dbReference type="InterPro" id="IPR051488">
    <property type="entry name" value="WD_repeat_striatin"/>
</dbReference>
<keyword evidence="2 6" id="KW-0853">WD repeat</keyword>
<feature type="region of interest" description="Disordered" evidence="7">
    <location>
        <begin position="93"/>
        <end position="136"/>
    </location>
</feature>
<dbReference type="PROSITE" id="PS50294">
    <property type="entry name" value="WD_REPEATS_REGION"/>
    <property type="match status" value="1"/>
</dbReference>
<dbReference type="PROSITE" id="PS50082">
    <property type="entry name" value="WD_REPEATS_2"/>
    <property type="match status" value="3"/>
</dbReference>
<evidence type="ECO:0000259" key="8">
    <source>
        <dbReference type="Pfam" id="PF08232"/>
    </source>
</evidence>
<feature type="compositionally biased region" description="Low complexity" evidence="7">
    <location>
        <begin position="100"/>
        <end position="109"/>
    </location>
</feature>
<feature type="region of interest" description="Disordered" evidence="7">
    <location>
        <begin position="578"/>
        <end position="614"/>
    </location>
</feature>
<sequence>MAWQSPSTMNGGGANGGGDGNAPAGTEYTLQGVMRFLQLEWHNHERARNAWDIERAEMKAKIAKQEGEVRSAKKLNDQLNRHIRMLEQALTNERKKKAEAAGGDAQAAASEKDPKSKKSGMNSAKPQNKKHNSFLDVDSEFLDRSEADRDNLREKSKLYLTKCVEEITYLLTPPPQPPPQQQSLHALANGAGFLNHDASMEDIYLQQHRQKLQSHLPTMPGTSMPNHQPPSIPVSSELQSLANQHQIHHAPQMSREPSGQQPPAQNTNLTQEPLGQQRLPQNQHYSSVSEEQVEKVTHAFDNEGHQIPGRDEETTASSQTTAQEKETEGWDFDKDPLSDMSQEGAPRRPDTEEFPSANSIPANSPPRPVKSRSKDHVRRMSSDQKAQQIAAQSAAAAKTDPQSFKVRFALRGHLDVVRSVIFTGGGSPSEPEICTAGDDGMIKRWMIPASYANQHSMNNDLDIQPFWSHRGHEGAVTSLAACPASAHFATGGRVSGDGWIFSGGQDATIRVWERGRVDPKATLEGHTDAVWSVCVLPATCASVFGADCSNYGGPDRVLLASGSADGTIKIWAVSSPPQLVSPQTGSRRGGAGNRRHSVTAGSNHPSSPQPSIATTTPFHYMLIHTIERATHPSPTCIRPLSPSGENFVVSFTDASILVYDTRTGEELIGMASNESYDGTPATGITSVVTSSQYLEGSSQEAGRGGSDEDGIHGPTGSNSGGGLEGVIISGHEDHLIRFFDANSGQCTYSMLAHPAAISSLSLSKDGREAVSAGHDASIRFWSLDKRICTQEITAHRIMRGEGVCSVVWSQDGRLVVSAGGDGIVKVFSR</sequence>
<dbReference type="SUPFAM" id="SSF50978">
    <property type="entry name" value="WD40 repeat-like"/>
    <property type="match status" value="1"/>
</dbReference>
<dbReference type="Proteomes" id="UP000800038">
    <property type="component" value="Unassembled WGS sequence"/>
</dbReference>
<protein>
    <submittedName>
        <fullName evidence="9">Striatin Pro11</fullName>
    </submittedName>
</protein>
<evidence type="ECO:0000313" key="10">
    <source>
        <dbReference type="Proteomes" id="UP000800038"/>
    </source>
</evidence>
<feature type="region of interest" description="Disordered" evidence="7">
    <location>
        <begin position="215"/>
        <end position="270"/>
    </location>
</feature>
<dbReference type="InterPro" id="IPR013258">
    <property type="entry name" value="Striatin_N"/>
</dbReference>
<keyword evidence="3" id="KW-0677">Repeat</keyword>
<dbReference type="CDD" id="cd00200">
    <property type="entry name" value="WD40"/>
    <property type="match status" value="1"/>
</dbReference>
<dbReference type="GO" id="GO:0005516">
    <property type="term" value="F:calmodulin binding"/>
    <property type="evidence" value="ECO:0007669"/>
    <property type="project" value="UniProtKB-KW"/>
</dbReference>
<dbReference type="Gene3D" id="2.130.10.10">
    <property type="entry name" value="YVTN repeat-like/Quinoprotein amine dehydrogenase"/>
    <property type="match status" value="3"/>
</dbReference>
<dbReference type="OrthoDB" id="727118at2759"/>
<dbReference type="InterPro" id="IPR020472">
    <property type="entry name" value="WD40_PAC1"/>
</dbReference>
<feature type="compositionally biased region" description="Polar residues" evidence="7">
    <location>
        <begin position="233"/>
        <end position="245"/>
    </location>
</feature>
<evidence type="ECO:0000256" key="6">
    <source>
        <dbReference type="PROSITE-ProRule" id="PRU00221"/>
    </source>
</evidence>
<evidence type="ECO:0000256" key="2">
    <source>
        <dbReference type="ARBA" id="ARBA00022574"/>
    </source>
</evidence>
<feature type="compositionally biased region" description="Polar residues" evidence="7">
    <location>
        <begin position="599"/>
        <end position="614"/>
    </location>
</feature>
<dbReference type="InterPro" id="IPR015943">
    <property type="entry name" value="WD40/YVTN_repeat-like_dom_sf"/>
</dbReference>
<evidence type="ECO:0000313" key="9">
    <source>
        <dbReference type="EMBL" id="KAF1947092.1"/>
    </source>
</evidence>
<dbReference type="AlphaFoldDB" id="A0A6A5T5D3"/>
<dbReference type="Pfam" id="PF08232">
    <property type="entry name" value="Striatin"/>
    <property type="match status" value="1"/>
</dbReference>
<feature type="repeat" description="WD" evidence="6">
    <location>
        <begin position="803"/>
        <end position="829"/>
    </location>
</feature>
<feature type="compositionally biased region" description="Low complexity" evidence="7">
    <location>
        <begin position="384"/>
        <end position="397"/>
    </location>
</feature>
<keyword evidence="5" id="KW-0175">Coiled coil</keyword>
<feature type="repeat" description="WD" evidence="6">
    <location>
        <begin position="554"/>
        <end position="581"/>
    </location>
</feature>
<evidence type="ECO:0000256" key="4">
    <source>
        <dbReference type="ARBA" id="ARBA00022860"/>
    </source>
</evidence>
<keyword evidence="4" id="KW-0112">Calmodulin-binding</keyword>
<dbReference type="Gene3D" id="1.20.5.300">
    <property type="match status" value="1"/>
</dbReference>
<accession>A0A6A5T5D3</accession>
<feature type="domain" description="Striatin N-terminal" evidence="8">
    <location>
        <begin position="29"/>
        <end position="174"/>
    </location>
</feature>
<feature type="compositionally biased region" description="Polar residues" evidence="7">
    <location>
        <begin position="255"/>
        <end position="270"/>
    </location>
</feature>
<evidence type="ECO:0000256" key="1">
    <source>
        <dbReference type="ARBA" id="ARBA00009616"/>
    </source>
</evidence>
<evidence type="ECO:0000256" key="7">
    <source>
        <dbReference type="SAM" id="MobiDB-lite"/>
    </source>
</evidence>
<feature type="repeat" description="WD" evidence="6">
    <location>
        <begin position="750"/>
        <end position="791"/>
    </location>
</feature>
<dbReference type="InterPro" id="IPR001680">
    <property type="entry name" value="WD40_rpt"/>
</dbReference>
<feature type="compositionally biased region" description="Basic and acidic residues" evidence="7">
    <location>
        <begin position="372"/>
        <end position="382"/>
    </location>
</feature>
<gene>
    <name evidence="9" type="ORF">EJ02DRAFT_450062</name>
</gene>
<dbReference type="Pfam" id="PF00400">
    <property type="entry name" value="WD40"/>
    <property type="match status" value="4"/>
</dbReference>
<feature type="compositionally biased region" description="Basic and acidic residues" evidence="7">
    <location>
        <begin position="302"/>
        <end position="313"/>
    </location>
</feature>
<evidence type="ECO:0000256" key="5">
    <source>
        <dbReference type="ARBA" id="ARBA00023054"/>
    </source>
</evidence>
<feature type="region of interest" description="Disordered" evidence="7">
    <location>
        <begin position="1"/>
        <end position="26"/>
    </location>
</feature>
<feature type="compositionally biased region" description="Gly residues" evidence="7">
    <location>
        <begin position="10"/>
        <end position="20"/>
    </location>
</feature>
<comment type="similarity">
    <text evidence="1">Belongs to the WD repeat striatin family.</text>
</comment>